<sequence>MEDKCGKVTFTLNNQSDTGFDVGLMVRIKRQRISRHQPLSKMVWIKMVRIKRHQASSKMVHIKMVRKSKLKFELKLNVLDKCLLEMVKHVWIICCLVVCIIEAEAVCWVHGVLHTFHMMSPFQTSRSSSKHLFHSKLLTLTWRLLIGLFLSHEGEKNSSAKELLISSKASASPLVPTPFRREARAIGDVIGVERVMREIEAIEGEAGVQRGVVVCMGIERDVGIGAGRAQICDGPCA</sequence>
<gene>
    <name evidence="2" type="ORF">HID58_085274</name>
</gene>
<keyword evidence="3" id="KW-1185">Reference proteome</keyword>
<reference evidence="2 3" key="1">
    <citation type="submission" date="2021-05" db="EMBL/GenBank/DDBJ databases">
        <title>Genome Assembly of Synthetic Allotetraploid Brassica napus Reveals Homoeologous Exchanges between Subgenomes.</title>
        <authorList>
            <person name="Davis J.T."/>
        </authorList>
    </citation>
    <scope>NUCLEOTIDE SEQUENCE [LARGE SCALE GENOMIC DNA]</scope>
    <source>
        <strain evidence="3">cv. Da-Ae</strain>
        <tissue evidence="2">Seedling</tissue>
    </source>
</reference>
<comment type="caution">
    <text evidence="2">The sequence shown here is derived from an EMBL/GenBank/DDBJ whole genome shotgun (WGS) entry which is preliminary data.</text>
</comment>
<organism evidence="2 3">
    <name type="scientific">Brassica napus</name>
    <name type="common">Rape</name>
    <dbReference type="NCBI Taxonomy" id="3708"/>
    <lineage>
        <taxon>Eukaryota</taxon>
        <taxon>Viridiplantae</taxon>
        <taxon>Streptophyta</taxon>
        <taxon>Embryophyta</taxon>
        <taxon>Tracheophyta</taxon>
        <taxon>Spermatophyta</taxon>
        <taxon>Magnoliopsida</taxon>
        <taxon>eudicotyledons</taxon>
        <taxon>Gunneridae</taxon>
        <taxon>Pentapetalae</taxon>
        <taxon>rosids</taxon>
        <taxon>malvids</taxon>
        <taxon>Brassicales</taxon>
        <taxon>Brassicaceae</taxon>
        <taxon>Brassiceae</taxon>
        <taxon>Brassica</taxon>
    </lineage>
</organism>
<feature type="transmembrane region" description="Helical" evidence="1">
    <location>
        <begin position="90"/>
        <end position="113"/>
    </location>
</feature>
<dbReference type="EMBL" id="JAGKQM010000019">
    <property type="protein sequence ID" value="KAH0857013.1"/>
    <property type="molecule type" value="Genomic_DNA"/>
</dbReference>
<keyword evidence="1" id="KW-0812">Transmembrane</keyword>
<name>A0ABQ7XME0_BRANA</name>
<keyword evidence="1" id="KW-1133">Transmembrane helix</keyword>
<keyword evidence="1" id="KW-0472">Membrane</keyword>
<evidence type="ECO:0000313" key="2">
    <source>
        <dbReference type="EMBL" id="KAH0857013.1"/>
    </source>
</evidence>
<evidence type="ECO:0000313" key="3">
    <source>
        <dbReference type="Proteomes" id="UP000824890"/>
    </source>
</evidence>
<accession>A0ABQ7XME0</accession>
<proteinExistence type="predicted"/>
<evidence type="ECO:0000256" key="1">
    <source>
        <dbReference type="SAM" id="Phobius"/>
    </source>
</evidence>
<protein>
    <submittedName>
        <fullName evidence="2">Uncharacterized protein</fullName>
    </submittedName>
</protein>
<dbReference type="Proteomes" id="UP000824890">
    <property type="component" value="Unassembled WGS sequence"/>
</dbReference>